<evidence type="ECO:0000313" key="2">
    <source>
        <dbReference type="EMBL" id="KKL25722.1"/>
    </source>
</evidence>
<comment type="caution">
    <text evidence="2">The sequence shown here is derived from an EMBL/GenBank/DDBJ whole genome shotgun (WGS) entry which is preliminary data.</text>
</comment>
<feature type="transmembrane region" description="Helical" evidence="1">
    <location>
        <begin position="6"/>
        <end position="25"/>
    </location>
</feature>
<reference evidence="2" key="1">
    <citation type="journal article" date="2015" name="Nature">
        <title>Complex archaea that bridge the gap between prokaryotes and eukaryotes.</title>
        <authorList>
            <person name="Spang A."/>
            <person name="Saw J.H."/>
            <person name="Jorgensen S.L."/>
            <person name="Zaremba-Niedzwiedzka K."/>
            <person name="Martijn J."/>
            <person name="Lind A.E."/>
            <person name="van Eijk R."/>
            <person name="Schleper C."/>
            <person name="Guy L."/>
            <person name="Ettema T.J."/>
        </authorList>
    </citation>
    <scope>NUCLEOTIDE SEQUENCE</scope>
</reference>
<sequence>MPDNFSYVAAAYAAIWVVLIIYLASMGSRIGKIEKKIDLLKNN</sequence>
<gene>
    <name evidence="2" type="ORF">LCGC14_2402480</name>
</gene>
<feature type="non-terminal residue" evidence="2">
    <location>
        <position position="43"/>
    </location>
</feature>
<protein>
    <recommendedName>
        <fullName evidence="3">CcmD family protein</fullName>
    </recommendedName>
</protein>
<accession>A0A0F9CH31</accession>
<dbReference type="InterPro" id="IPR030888">
    <property type="entry name" value="Put_ccm"/>
</dbReference>
<name>A0A0F9CH31_9ZZZZ</name>
<dbReference type="EMBL" id="LAZR01036111">
    <property type="protein sequence ID" value="KKL25722.1"/>
    <property type="molecule type" value="Genomic_DNA"/>
</dbReference>
<proteinExistence type="predicted"/>
<dbReference type="AlphaFoldDB" id="A0A0F9CH31"/>
<organism evidence="2">
    <name type="scientific">marine sediment metagenome</name>
    <dbReference type="NCBI Taxonomy" id="412755"/>
    <lineage>
        <taxon>unclassified sequences</taxon>
        <taxon>metagenomes</taxon>
        <taxon>ecological metagenomes</taxon>
    </lineage>
</organism>
<dbReference type="NCBIfam" id="TIGR04391">
    <property type="entry name" value="CcmD_alt_fam"/>
    <property type="match status" value="1"/>
</dbReference>
<keyword evidence="1" id="KW-0812">Transmembrane</keyword>
<keyword evidence="1" id="KW-1133">Transmembrane helix</keyword>
<evidence type="ECO:0008006" key="3">
    <source>
        <dbReference type="Google" id="ProtNLM"/>
    </source>
</evidence>
<evidence type="ECO:0000256" key="1">
    <source>
        <dbReference type="SAM" id="Phobius"/>
    </source>
</evidence>
<keyword evidence="1" id="KW-0472">Membrane</keyword>